<dbReference type="AlphaFoldDB" id="A0A4R5MCR0"/>
<organism evidence="1 2">
    <name type="scientific">Paraburkholderia silviterrae</name>
    <dbReference type="NCBI Taxonomy" id="2528715"/>
    <lineage>
        <taxon>Bacteria</taxon>
        <taxon>Pseudomonadati</taxon>
        <taxon>Pseudomonadota</taxon>
        <taxon>Betaproteobacteria</taxon>
        <taxon>Burkholderiales</taxon>
        <taxon>Burkholderiaceae</taxon>
        <taxon>Paraburkholderia</taxon>
    </lineage>
</organism>
<accession>A0A4R5MCR0</accession>
<gene>
    <name evidence="1" type="ORF">EYW47_11720</name>
</gene>
<dbReference type="EMBL" id="SMRP01000004">
    <property type="protein sequence ID" value="TDG24159.1"/>
    <property type="molecule type" value="Genomic_DNA"/>
</dbReference>
<reference evidence="1 2" key="1">
    <citation type="submission" date="2019-03" db="EMBL/GenBank/DDBJ databases">
        <title>Paraburkholderia sp. 4M-K11, isolated from subtropical forest soil.</title>
        <authorList>
            <person name="Gao Z.-H."/>
            <person name="Qiu L.-H."/>
        </authorList>
    </citation>
    <scope>NUCLEOTIDE SEQUENCE [LARGE SCALE GENOMIC DNA]</scope>
    <source>
        <strain evidence="1 2">4M-K11</strain>
    </source>
</reference>
<name>A0A4R5MCR0_9BURK</name>
<dbReference type="RefSeq" id="WP_133195004.1">
    <property type="nucleotide sequence ID" value="NZ_JBHUCW010000018.1"/>
</dbReference>
<sequence length="253" mass="28400">MARKLTKKTLAGQPLVRRPQVEAELSELRKLGQTELIERIRGSSGGAKGRCSTEAMMALLRDGQSERVLNELIVRIHSRFASVAEHKLKSRNAFSEEALENVMSAFNEALAADIATRCEKLDFFEASFSLAVAGFIHSEVRREISRRLRYVSMTPTDDDEDSGADDADAFVDVDSLSLRLSHPEREVFTQQLLAVLSQLPRELRDVAVPLALGVPKESTDPNETTIATMCQIKRRAIQYRQERLVQKLANFKE</sequence>
<evidence type="ECO:0000313" key="2">
    <source>
        <dbReference type="Proteomes" id="UP000295722"/>
    </source>
</evidence>
<proteinExistence type="predicted"/>
<keyword evidence="2" id="KW-1185">Reference proteome</keyword>
<protein>
    <submittedName>
        <fullName evidence="1">Uncharacterized protein</fullName>
    </submittedName>
</protein>
<dbReference type="OrthoDB" id="9133414at2"/>
<evidence type="ECO:0000313" key="1">
    <source>
        <dbReference type="EMBL" id="TDG24159.1"/>
    </source>
</evidence>
<comment type="caution">
    <text evidence="1">The sequence shown here is derived from an EMBL/GenBank/DDBJ whole genome shotgun (WGS) entry which is preliminary data.</text>
</comment>
<dbReference type="Proteomes" id="UP000295722">
    <property type="component" value="Unassembled WGS sequence"/>
</dbReference>